<dbReference type="AlphaFoldDB" id="A0A165C7G0"/>
<evidence type="ECO:0000313" key="1">
    <source>
        <dbReference type="EMBL" id="KZT50361.1"/>
    </source>
</evidence>
<dbReference type="Gene3D" id="2.30.60.10">
    <property type="entry name" value="Cyanovirin-N"/>
    <property type="match status" value="2"/>
</dbReference>
<dbReference type="EMBL" id="KV424184">
    <property type="protein sequence ID" value="KZT50361.1"/>
    <property type="molecule type" value="Genomic_DNA"/>
</dbReference>
<reference evidence="1 2" key="1">
    <citation type="journal article" date="2016" name="Mol. Biol. Evol.">
        <title>Comparative Genomics of Early-Diverging Mushroom-Forming Fungi Provides Insights into the Origins of Lignocellulose Decay Capabilities.</title>
        <authorList>
            <person name="Nagy L.G."/>
            <person name="Riley R."/>
            <person name="Tritt A."/>
            <person name="Adam C."/>
            <person name="Daum C."/>
            <person name="Floudas D."/>
            <person name="Sun H."/>
            <person name="Yadav J.S."/>
            <person name="Pangilinan J."/>
            <person name="Larsson K.H."/>
            <person name="Matsuura K."/>
            <person name="Barry K."/>
            <person name="Labutti K."/>
            <person name="Kuo R."/>
            <person name="Ohm R.A."/>
            <person name="Bhattacharya S.S."/>
            <person name="Shirouzu T."/>
            <person name="Yoshinaga Y."/>
            <person name="Martin F.M."/>
            <person name="Grigoriev I.V."/>
            <person name="Hibbett D.S."/>
        </authorList>
    </citation>
    <scope>NUCLEOTIDE SEQUENCE [LARGE SCALE GENOMIC DNA]</scope>
    <source>
        <strain evidence="1 2">HHB12733</strain>
    </source>
</reference>
<dbReference type="SUPFAM" id="SSF51322">
    <property type="entry name" value="Cyanovirin-N"/>
    <property type="match status" value="2"/>
</dbReference>
<gene>
    <name evidence="1" type="ORF">CALCODRAFT_193304</name>
</gene>
<accession>A0A165C7G0</accession>
<name>A0A165C7G0_9BASI</name>
<proteinExistence type="predicted"/>
<dbReference type="Proteomes" id="UP000076842">
    <property type="component" value="Unassembled WGS sequence"/>
</dbReference>
<evidence type="ECO:0000313" key="2">
    <source>
        <dbReference type="Proteomes" id="UP000076842"/>
    </source>
</evidence>
<keyword evidence="2" id="KW-1185">Reference proteome</keyword>
<dbReference type="OrthoDB" id="2441380at2759"/>
<sequence>MSIPNAILTFDIDDVNDIGARQTVQPRATIALDSVLGNQSGKAVWGLQGITKTARNIRIHSGRYLEAALETKTAVPNWVMVDLTTHLRYDKLKNAMEYFDDQDLRPAVESQVLKARYFFDMDTDYNIGVHFVVQPRAVVDLDSILGNRDGQAVWGLKGISRSAGKIRIEGHILKTTLTTMSRTVVPAEVDLAAHIRYNFEGNAMETYDMPSNVG</sequence>
<dbReference type="InParanoid" id="A0A165C7G0"/>
<protein>
    <submittedName>
        <fullName evidence="1">Uncharacterized protein</fullName>
    </submittedName>
</protein>
<organism evidence="1 2">
    <name type="scientific">Calocera cornea HHB12733</name>
    <dbReference type="NCBI Taxonomy" id="1353952"/>
    <lineage>
        <taxon>Eukaryota</taxon>
        <taxon>Fungi</taxon>
        <taxon>Dikarya</taxon>
        <taxon>Basidiomycota</taxon>
        <taxon>Agaricomycotina</taxon>
        <taxon>Dacrymycetes</taxon>
        <taxon>Dacrymycetales</taxon>
        <taxon>Dacrymycetaceae</taxon>
        <taxon>Calocera</taxon>
    </lineage>
</organism>
<dbReference type="InterPro" id="IPR036673">
    <property type="entry name" value="Cyanovirin-N_sf"/>
</dbReference>